<keyword evidence="3" id="KW-1185">Reference proteome</keyword>
<dbReference type="RefSeq" id="WP_008789202.1">
    <property type="nucleotide sequence ID" value="NZ_GL636579.1"/>
</dbReference>
<evidence type="ECO:0000313" key="3">
    <source>
        <dbReference type="Proteomes" id="UP000003157"/>
    </source>
</evidence>
<feature type="region of interest" description="Disordered" evidence="1">
    <location>
        <begin position="21"/>
        <end position="79"/>
    </location>
</feature>
<dbReference type="HOGENOM" id="CLU_1254177_0_0_9"/>
<evidence type="ECO:0000256" key="1">
    <source>
        <dbReference type="SAM" id="MobiDB-lite"/>
    </source>
</evidence>
<reference evidence="2 3" key="1">
    <citation type="submission" date="2010-12" db="EMBL/GenBank/DDBJ databases">
        <title>The Genome Sequence of Coprobacillus sp. strain 29_1.</title>
        <authorList>
            <consortium name="The Broad Institute Genome Sequencing Platform"/>
            <person name="Earl A."/>
            <person name="Ward D."/>
            <person name="Feldgarden M."/>
            <person name="Gevers D."/>
            <person name="Daigneault M."/>
            <person name="Sibley C.D."/>
            <person name="White A."/>
            <person name="Strauss J."/>
            <person name="Allen-Vercoe E."/>
            <person name="Young S.K."/>
            <person name="Zeng Q."/>
            <person name="Gargeya S."/>
            <person name="Fitzgerald M."/>
            <person name="Haas B."/>
            <person name="Abouelleil A."/>
            <person name="Alvarado L."/>
            <person name="Arachchi H.M."/>
            <person name="Berlin A."/>
            <person name="Brown A."/>
            <person name="Chapman S.B."/>
            <person name="Chen Z."/>
            <person name="Dunbar C."/>
            <person name="Freedman E."/>
            <person name="Gearin G."/>
            <person name="Gellesch M."/>
            <person name="Goldberg J."/>
            <person name="Griggs A."/>
            <person name="Gujja S."/>
            <person name="Heilman E."/>
            <person name="Heiman D."/>
            <person name="Howarth C."/>
            <person name="Larson L."/>
            <person name="Lui A."/>
            <person name="MacDonald P.J.P."/>
            <person name="Mehta T."/>
            <person name="Montmayeur A."/>
            <person name="Murphy C."/>
            <person name="Neiman D."/>
            <person name="Pearson M."/>
            <person name="Priest M."/>
            <person name="Roberts A."/>
            <person name="Saif S."/>
            <person name="Shea T."/>
            <person name="Shenoy N."/>
            <person name="Sisk P."/>
            <person name="Stolte C."/>
            <person name="Sykes S."/>
            <person name="White J."/>
            <person name="Yandava C."/>
            <person name="Nusbaum C."/>
            <person name="Birren B."/>
        </authorList>
    </citation>
    <scope>NUCLEOTIDE SEQUENCE [LARGE SCALE GENOMIC DNA]</scope>
    <source>
        <strain evidence="2 3">29_1</strain>
    </source>
</reference>
<feature type="compositionally biased region" description="Basic and acidic residues" evidence="1">
    <location>
        <begin position="57"/>
        <end position="70"/>
    </location>
</feature>
<dbReference type="Proteomes" id="UP000003157">
    <property type="component" value="Unassembled WGS sequence"/>
</dbReference>
<accession>E7GBG1</accession>
<organism evidence="2 3">
    <name type="scientific">Coprobacillus cateniformis</name>
    <dbReference type="NCBI Taxonomy" id="100884"/>
    <lineage>
        <taxon>Bacteria</taxon>
        <taxon>Bacillati</taxon>
        <taxon>Bacillota</taxon>
        <taxon>Erysipelotrichia</taxon>
        <taxon>Erysipelotrichales</taxon>
        <taxon>Coprobacillaceae</taxon>
        <taxon>Coprobacillus</taxon>
    </lineage>
</organism>
<evidence type="ECO:0000313" key="2">
    <source>
        <dbReference type="EMBL" id="EFW04696.1"/>
    </source>
</evidence>
<dbReference type="eggNOG" id="ENOG5033WIM">
    <property type="taxonomic scope" value="Bacteria"/>
</dbReference>
<sequence>MCKKIIILQQETISKKISQKELNHNTQKKTIQSHDTRQKIIQKQKKIDSTPSNSQEKVSDQPQKNKESDNKQQTLKKTHSINETLIRSQFLQLINTTRVTPVSLYKPLLKSTTLRAQEASIQWSHTRPNGTKWNTTLKNIINIQSTPHGENLAQTQVNYKSDYTDNEIIQIVNNLHQGLLKSPTHYAVMTNKNYKKVNIGIYIEKKDNYLFITIAQHYIS</sequence>
<dbReference type="EMBL" id="ADKX01000034">
    <property type="protein sequence ID" value="EFW04696.1"/>
    <property type="molecule type" value="Genomic_DNA"/>
</dbReference>
<dbReference type="SUPFAM" id="SSF55797">
    <property type="entry name" value="PR-1-like"/>
    <property type="match status" value="1"/>
</dbReference>
<name>E7GBG1_9FIRM</name>
<gene>
    <name evidence="2" type="ORF">HMPREF9488_02102</name>
</gene>
<dbReference type="Gene3D" id="3.40.33.10">
    <property type="entry name" value="CAP"/>
    <property type="match status" value="1"/>
</dbReference>
<dbReference type="AlphaFoldDB" id="E7GBG1"/>
<dbReference type="STRING" id="100884.GCA_000269565_02205"/>
<dbReference type="InterPro" id="IPR035940">
    <property type="entry name" value="CAP_sf"/>
</dbReference>
<proteinExistence type="predicted"/>
<evidence type="ECO:0008006" key="4">
    <source>
        <dbReference type="Google" id="ProtNLM"/>
    </source>
</evidence>
<comment type="caution">
    <text evidence="2">The sequence shown here is derived from an EMBL/GenBank/DDBJ whole genome shotgun (WGS) entry which is preliminary data.</text>
</comment>
<protein>
    <recommendedName>
        <fullName evidence="4">SCP domain-containing protein</fullName>
    </recommendedName>
</protein>